<keyword evidence="3" id="KW-1185">Reference proteome</keyword>
<evidence type="ECO:0000313" key="3">
    <source>
        <dbReference type="Proteomes" id="UP000789595"/>
    </source>
</evidence>
<sequence length="483" mass="52178">MDAHLYGAVDAPEAARPARRPYVRRRAAAAGAFVALWSLSLLALSNTTQVMSMKAQAQCNNEGGFIAEFCNEAQSPVLGGADVVAYRSLQTGSRAIQGKPDIVAEYNGFRFWFSSTKNRDLFMQAPETFAPLLGGFCPFALTGSDAKMPQRSLSVKDLKAMGTDPDQWLIHDGQLLVFRGPEALRLFGRDFAANMAKASQNWELLVAAPRCSGELYNTQCFRTDKGVPAVGGVDVVAFFSLEEGASPVEGSSKYPFQLTTTDDRGNNYESTFHFASALSRATFAANPAKYLPAYGGFCSYGMAFERGPDHEEWGGTVGMDVAAPEEGWPWAADVMGPPTSVENWIIRDGRLYFAFLPEVMAAFLDDFETNRQRADERWAAWYGDGDLTGPVSVDCTSQNYGPPVARTCTLQPQQINDATPAKTIEAGCLAALDDKCGAVQGANAVGVFDDCSSCLSAHFSSLRDACPATTTALHASVDKAYCW</sequence>
<reference evidence="2" key="2">
    <citation type="submission" date="2021-11" db="EMBL/GenBank/DDBJ databases">
        <authorList>
            <consortium name="Genoscope - CEA"/>
            <person name="William W."/>
        </authorList>
    </citation>
    <scope>NUCLEOTIDE SEQUENCE</scope>
</reference>
<evidence type="ECO:0000313" key="2">
    <source>
        <dbReference type="EMBL" id="CAH0365538.1"/>
    </source>
</evidence>
<reference evidence="1" key="1">
    <citation type="submission" date="2021-01" db="EMBL/GenBank/DDBJ databases">
        <authorList>
            <person name="Corre E."/>
            <person name="Pelletier E."/>
            <person name="Niang G."/>
            <person name="Scheremetjew M."/>
            <person name="Finn R."/>
            <person name="Kale V."/>
            <person name="Holt S."/>
            <person name="Cochrane G."/>
            <person name="Meng A."/>
            <person name="Brown T."/>
            <person name="Cohen L."/>
        </authorList>
    </citation>
    <scope>NUCLEOTIDE SEQUENCE</scope>
    <source>
        <strain evidence="1">CCMP1756</strain>
    </source>
</reference>
<name>A0A7S4EDU7_9STRA</name>
<dbReference type="AlphaFoldDB" id="A0A7S4EDU7"/>
<dbReference type="OrthoDB" id="161814at2759"/>
<gene>
    <name evidence="1" type="ORF">PCAL00307_LOCUS22288</name>
    <name evidence="2" type="ORF">PECAL_1P19820</name>
</gene>
<organism evidence="1">
    <name type="scientific">Pelagomonas calceolata</name>
    <dbReference type="NCBI Taxonomy" id="35677"/>
    <lineage>
        <taxon>Eukaryota</taxon>
        <taxon>Sar</taxon>
        <taxon>Stramenopiles</taxon>
        <taxon>Ochrophyta</taxon>
        <taxon>Pelagophyceae</taxon>
        <taxon>Pelagomonadales</taxon>
        <taxon>Pelagomonadaceae</taxon>
        <taxon>Pelagomonas</taxon>
    </lineage>
</organism>
<dbReference type="Proteomes" id="UP000789595">
    <property type="component" value="Unassembled WGS sequence"/>
</dbReference>
<protein>
    <submittedName>
        <fullName evidence="1">Uncharacterized protein</fullName>
    </submittedName>
</protein>
<dbReference type="EMBL" id="HBIW01025834">
    <property type="protein sequence ID" value="CAE0706837.1"/>
    <property type="molecule type" value="Transcribed_RNA"/>
</dbReference>
<proteinExistence type="predicted"/>
<dbReference type="EMBL" id="CAKKNE010000001">
    <property type="protein sequence ID" value="CAH0365538.1"/>
    <property type="molecule type" value="Genomic_DNA"/>
</dbReference>
<evidence type="ECO:0000313" key="1">
    <source>
        <dbReference type="EMBL" id="CAE0706837.1"/>
    </source>
</evidence>
<accession>A0A7S4EDU7</accession>